<evidence type="ECO:0008006" key="5">
    <source>
        <dbReference type="Google" id="ProtNLM"/>
    </source>
</evidence>
<proteinExistence type="predicted"/>
<dbReference type="STRING" id="1963862.B4O97_11425"/>
<dbReference type="SUPFAM" id="SSF55920">
    <property type="entry name" value="Creatinase/aminopeptidase"/>
    <property type="match status" value="1"/>
</dbReference>
<comment type="caution">
    <text evidence="3">The sequence shown here is derived from an EMBL/GenBank/DDBJ whole genome shotgun (WGS) entry which is preliminary data.</text>
</comment>
<dbReference type="InterPro" id="IPR000587">
    <property type="entry name" value="Creatinase_N"/>
</dbReference>
<dbReference type="Pfam" id="PF01321">
    <property type="entry name" value="Creatinase_N"/>
    <property type="match status" value="1"/>
</dbReference>
<evidence type="ECO:0000313" key="3">
    <source>
        <dbReference type="EMBL" id="ORC34940.1"/>
    </source>
</evidence>
<evidence type="ECO:0000313" key="4">
    <source>
        <dbReference type="Proteomes" id="UP000192343"/>
    </source>
</evidence>
<protein>
    <recommendedName>
        <fullName evidence="5">Peptidase M24 domain-containing protein</fullName>
    </recommendedName>
</protein>
<dbReference type="RefSeq" id="WP_083050948.1">
    <property type="nucleotide sequence ID" value="NZ_MWQY01000011.1"/>
</dbReference>
<keyword evidence="4" id="KW-1185">Reference proteome</keyword>
<dbReference type="EMBL" id="MWQY01000011">
    <property type="protein sequence ID" value="ORC34940.1"/>
    <property type="molecule type" value="Genomic_DNA"/>
</dbReference>
<dbReference type="Proteomes" id="UP000192343">
    <property type="component" value="Unassembled WGS sequence"/>
</dbReference>
<dbReference type="PANTHER" id="PTHR46112">
    <property type="entry name" value="AMINOPEPTIDASE"/>
    <property type="match status" value="1"/>
</dbReference>
<dbReference type="PANTHER" id="PTHR46112:SF2">
    <property type="entry name" value="XAA-PRO AMINOPEPTIDASE P-RELATED"/>
    <property type="match status" value="1"/>
</dbReference>
<evidence type="ECO:0000259" key="1">
    <source>
        <dbReference type="Pfam" id="PF00557"/>
    </source>
</evidence>
<accession>A0A1Y1RXC0</accession>
<dbReference type="Gene3D" id="3.40.350.10">
    <property type="entry name" value="Creatinase/prolidase N-terminal domain"/>
    <property type="match status" value="1"/>
</dbReference>
<dbReference type="InterPro" id="IPR036005">
    <property type="entry name" value="Creatinase/aminopeptidase-like"/>
</dbReference>
<sequence>MAKYRLNSLQNWMEQEGIDLVVVEDTEGRRNASLRYLCGHPSDAVFFFHSSGASLLVAWDLPLAEIYGTADALVAYSEFQRSPVQAIAGVARRFGLSRNARIELPPNLPVPLVDNLRTEAPEFNFLCRENGAEAQITELRSIKDAAELEIYREAAGMTNRIIDELVQGFRDRRFPTELDAALFIEREIRMAGAEGTGFETIVANPKRSFGIHAYPSFSGAGLSPEGPTIIDFGVKLKGYTTDVTLTMITGSLNPQQERMAALVEEAYAAAEAALAPGVPSSSVARRVDEVFSREGFTMPHSLGHAIGLEAHERPVLRDRRELDTILQPGMVLAVEPGLYDAELGGFRKENDYLITEKGAEKLTRSGIFRV</sequence>
<reference evidence="3 4" key="1">
    <citation type="submission" date="2017-03" db="EMBL/GenBank/DDBJ databases">
        <title>Draft Genome sequence of Marispirochaeta sp. strain JC444.</title>
        <authorList>
            <person name="Shivani Y."/>
            <person name="Subhash Y."/>
            <person name="Sasikala C."/>
            <person name="Ramana C."/>
        </authorList>
    </citation>
    <scope>NUCLEOTIDE SEQUENCE [LARGE SCALE GENOMIC DNA]</scope>
    <source>
        <strain evidence="3 4">JC444</strain>
    </source>
</reference>
<feature type="domain" description="Peptidase M24" evidence="1">
    <location>
        <begin position="150"/>
        <end position="356"/>
    </location>
</feature>
<dbReference type="SUPFAM" id="SSF53092">
    <property type="entry name" value="Creatinase/prolidase N-terminal domain"/>
    <property type="match status" value="1"/>
</dbReference>
<name>A0A1Y1RXC0_9SPIO</name>
<evidence type="ECO:0000259" key="2">
    <source>
        <dbReference type="Pfam" id="PF01321"/>
    </source>
</evidence>
<gene>
    <name evidence="3" type="ORF">B4O97_11425</name>
</gene>
<organism evidence="3 4">
    <name type="scientific">Marispirochaeta aestuarii</name>
    <dbReference type="NCBI Taxonomy" id="1963862"/>
    <lineage>
        <taxon>Bacteria</taxon>
        <taxon>Pseudomonadati</taxon>
        <taxon>Spirochaetota</taxon>
        <taxon>Spirochaetia</taxon>
        <taxon>Spirochaetales</taxon>
        <taxon>Spirochaetaceae</taxon>
        <taxon>Marispirochaeta</taxon>
    </lineage>
</organism>
<dbReference type="OrthoDB" id="9806388at2"/>
<dbReference type="InterPro" id="IPR050659">
    <property type="entry name" value="Peptidase_M24B"/>
</dbReference>
<dbReference type="Pfam" id="PF00557">
    <property type="entry name" value="Peptidase_M24"/>
    <property type="match status" value="1"/>
</dbReference>
<dbReference type="AlphaFoldDB" id="A0A1Y1RXC0"/>
<dbReference type="InterPro" id="IPR029149">
    <property type="entry name" value="Creatin/AminoP/Spt16_N"/>
</dbReference>
<dbReference type="Gene3D" id="3.90.230.10">
    <property type="entry name" value="Creatinase/methionine aminopeptidase superfamily"/>
    <property type="match status" value="1"/>
</dbReference>
<dbReference type="InterPro" id="IPR000994">
    <property type="entry name" value="Pept_M24"/>
</dbReference>
<feature type="domain" description="Creatinase N-terminal" evidence="2">
    <location>
        <begin position="5"/>
        <end position="88"/>
    </location>
</feature>